<evidence type="ECO:0000313" key="3">
    <source>
        <dbReference type="Proteomes" id="UP000518266"/>
    </source>
</evidence>
<proteinExistence type="predicted"/>
<feature type="region of interest" description="Disordered" evidence="1">
    <location>
        <begin position="129"/>
        <end position="155"/>
    </location>
</feature>
<keyword evidence="3" id="KW-1185">Reference proteome</keyword>
<dbReference type="AlphaFoldDB" id="A0A7J5XLV4"/>
<comment type="caution">
    <text evidence="2">The sequence shown here is derived from an EMBL/GenBank/DDBJ whole genome shotgun (WGS) entry which is preliminary data.</text>
</comment>
<dbReference type="OrthoDB" id="2148490at2759"/>
<evidence type="ECO:0000313" key="2">
    <source>
        <dbReference type="EMBL" id="KAF3837138.1"/>
    </source>
</evidence>
<protein>
    <submittedName>
        <fullName evidence="2">Uncharacterized protein</fullName>
    </submittedName>
</protein>
<sequence>MHLNVTTLFSSTKPQAVFTYWLTSNCFSLGQVALLRHPLVRERLKIPAMIPHPTPANSDGLLESIRKSRCPNLHLIDYDLRPSQLSTCWKCLVYRLEKRSNGPRAGRETKKSLISSGPRCLRATEADFYPQFPPATPMATASEEDGKACWQGRAD</sequence>
<dbReference type="EMBL" id="JAAKFY010000023">
    <property type="protein sequence ID" value="KAF3837138.1"/>
    <property type="molecule type" value="Genomic_DNA"/>
</dbReference>
<gene>
    <name evidence="2" type="ORF">F7725_004602</name>
</gene>
<organism evidence="2 3">
    <name type="scientific">Dissostichus mawsoni</name>
    <name type="common">Antarctic cod</name>
    <dbReference type="NCBI Taxonomy" id="36200"/>
    <lineage>
        <taxon>Eukaryota</taxon>
        <taxon>Metazoa</taxon>
        <taxon>Chordata</taxon>
        <taxon>Craniata</taxon>
        <taxon>Vertebrata</taxon>
        <taxon>Euteleostomi</taxon>
        <taxon>Actinopterygii</taxon>
        <taxon>Neopterygii</taxon>
        <taxon>Teleostei</taxon>
        <taxon>Neoteleostei</taxon>
        <taxon>Acanthomorphata</taxon>
        <taxon>Eupercaria</taxon>
        <taxon>Perciformes</taxon>
        <taxon>Notothenioidei</taxon>
        <taxon>Nototheniidae</taxon>
        <taxon>Dissostichus</taxon>
    </lineage>
</organism>
<name>A0A7J5XLV4_DISMA</name>
<accession>A0A7J5XLV4</accession>
<evidence type="ECO:0000256" key="1">
    <source>
        <dbReference type="SAM" id="MobiDB-lite"/>
    </source>
</evidence>
<dbReference type="Proteomes" id="UP000518266">
    <property type="component" value="Unassembled WGS sequence"/>
</dbReference>
<reference evidence="2 3" key="1">
    <citation type="submission" date="2020-03" db="EMBL/GenBank/DDBJ databases">
        <title>Dissostichus mawsoni Genome sequencing and assembly.</title>
        <authorList>
            <person name="Park H."/>
        </authorList>
    </citation>
    <scope>NUCLEOTIDE SEQUENCE [LARGE SCALE GENOMIC DNA]</scope>
    <source>
        <strain evidence="2">DM0001</strain>
        <tissue evidence="2">Muscle</tissue>
    </source>
</reference>